<sequence length="55" mass="6334">MFCGKIMHHSEFSNSGTTYGFLFSCFSSSPMCTRTAYQVWAYNPDNKNILTSMHR</sequence>
<name>A0A087V132_STEMI</name>
<dbReference type="EMBL" id="KL817920">
    <property type="protein sequence ID" value="KFM83321.1"/>
    <property type="molecule type" value="Genomic_DNA"/>
</dbReference>
<dbReference type="Proteomes" id="UP000054359">
    <property type="component" value="Unassembled WGS sequence"/>
</dbReference>
<keyword evidence="2" id="KW-1185">Reference proteome</keyword>
<evidence type="ECO:0000313" key="2">
    <source>
        <dbReference type="Proteomes" id="UP000054359"/>
    </source>
</evidence>
<reference evidence="1 2" key="1">
    <citation type="submission" date="2013-11" db="EMBL/GenBank/DDBJ databases">
        <title>Genome sequencing of Stegodyphus mimosarum.</title>
        <authorList>
            <person name="Bechsgaard J."/>
        </authorList>
    </citation>
    <scope>NUCLEOTIDE SEQUENCE [LARGE SCALE GENOMIC DNA]</scope>
</reference>
<gene>
    <name evidence="1" type="ORF">X975_19480</name>
</gene>
<dbReference type="AlphaFoldDB" id="A0A087V132"/>
<evidence type="ECO:0000313" key="1">
    <source>
        <dbReference type="EMBL" id="KFM83321.1"/>
    </source>
</evidence>
<protein>
    <submittedName>
        <fullName evidence="1">Uncharacterized protein</fullName>
    </submittedName>
</protein>
<dbReference type="PROSITE" id="PS51257">
    <property type="entry name" value="PROKAR_LIPOPROTEIN"/>
    <property type="match status" value="1"/>
</dbReference>
<accession>A0A087V132</accession>
<proteinExistence type="predicted"/>
<feature type="non-terminal residue" evidence="1">
    <location>
        <position position="55"/>
    </location>
</feature>
<organism evidence="1 2">
    <name type="scientific">Stegodyphus mimosarum</name>
    <name type="common">African social velvet spider</name>
    <dbReference type="NCBI Taxonomy" id="407821"/>
    <lineage>
        <taxon>Eukaryota</taxon>
        <taxon>Metazoa</taxon>
        <taxon>Ecdysozoa</taxon>
        <taxon>Arthropoda</taxon>
        <taxon>Chelicerata</taxon>
        <taxon>Arachnida</taxon>
        <taxon>Araneae</taxon>
        <taxon>Araneomorphae</taxon>
        <taxon>Entelegynae</taxon>
        <taxon>Eresoidea</taxon>
        <taxon>Eresidae</taxon>
        <taxon>Stegodyphus</taxon>
    </lineage>
</organism>